<feature type="compositionally biased region" description="Basic and acidic residues" evidence="1">
    <location>
        <begin position="1573"/>
        <end position="1594"/>
    </location>
</feature>
<accession>A0A1J1HS11</accession>
<name>A0A1J1HS11_9DIPT</name>
<evidence type="ECO:0000313" key="4">
    <source>
        <dbReference type="Proteomes" id="UP000183832"/>
    </source>
</evidence>
<organism evidence="3 4">
    <name type="scientific">Clunio marinus</name>
    <dbReference type="NCBI Taxonomy" id="568069"/>
    <lineage>
        <taxon>Eukaryota</taxon>
        <taxon>Metazoa</taxon>
        <taxon>Ecdysozoa</taxon>
        <taxon>Arthropoda</taxon>
        <taxon>Hexapoda</taxon>
        <taxon>Insecta</taxon>
        <taxon>Pterygota</taxon>
        <taxon>Neoptera</taxon>
        <taxon>Endopterygota</taxon>
        <taxon>Diptera</taxon>
        <taxon>Nematocera</taxon>
        <taxon>Chironomoidea</taxon>
        <taxon>Chironomidae</taxon>
        <taxon>Clunio</taxon>
    </lineage>
</organism>
<gene>
    <name evidence="3" type="ORF">CLUMA_CG004495</name>
</gene>
<feature type="region of interest" description="Disordered" evidence="1">
    <location>
        <begin position="1002"/>
        <end position="1024"/>
    </location>
</feature>
<feature type="compositionally biased region" description="Low complexity" evidence="1">
    <location>
        <begin position="691"/>
        <end position="701"/>
    </location>
</feature>
<reference evidence="3 4" key="1">
    <citation type="submission" date="2015-04" db="EMBL/GenBank/DDBJ databases">
        <authorList>
            <person name="Syromyatnikov M.Y."/>
            <person name="Popov V.N."/>
        </authorList>
    </citation>
    <scope>NUCLEOTIDE SEQUENCE [LARGE SCALE GENOMIC DNA]</scope>
</reference>
<feature type="compositionally biased region" description="Low complexity" evidence="1">
    <location>
        <begin position="1596"/>
        <end position="1606"/>
    </location>
</feature>
<feature type="region of interest" description="Disordered" evidence="1">
    <location>
        <begin position="691"/>
        <end position="714"/>
    </location>
</feature>
<feature type="domain" description="Mon2/Sec7/BIG1-like HDS" evidence="2">
    <location>
        <begin position="895"/>
        <end position="957"/>
    </location>
</feature>
<feature type="compositionally biased region" description="Basic and acidic residues" evidence="1">
    <location>
        <begin position="702"/>
        <end position="712"/>
    </location>
</feature>
<feature type="region of interest" description="Disordered" evidence="1">
    <location>
        <begin position="1556"/>
        <end position="1629"/>
    </location>
</feature>
<dbReference type="Proteomes" id="UP000183832">
    <property type="component" value="Unassembled WGS sequence"/>
</dbReference>
<dbReference type="EMBL" id="CVRI01000020">
    <property type="protein sequence ID" value="CRK90805.1"/>
    <property type="molecule type" value="Genomic_DNA"/>
</dbReference>
<feature type="non-terminal residue" evidence="3">
    <location>
        <position position="1691"/>
    </location>
</feature>
<protein>
    <submittedName>
        <fullName evidence="3">CLUMA_CG004495, isoform A</fullName>
    </submittedName>
</protein>
<dbReference type="InterPro" id="IPR015403">
    <property type="entry name" value="Mon2/Sec7/BIG1-like_HDS"/>
</dbReference>
<keyword evidence="4" id="KW-1185">Reference proteome</keyword>
<evidence type="ECO:0000313" key="3">
    <source>
        <dbReference type="EMBL" id="CRK90805.1"/>
    </source>
</evidence>
<feature type="compositionally biased region" description="Polar residues" evidence="1">
    <location>
        <begin position="1612"/>
        <end position="1627"/>
    </location>
</feature>
<dbReference type="OrthoDB" id="10002886at2759"/>
<proteinExistence type="predicted"/>
<dbReference type="STRING" id="568069.A0A1J1HS11"/>
<evidence type="ECO:0000259" key="2">
    <source>
        <dbReference type="Pfam" id="PF09324"/>
    </source>
</evidence>
<evidence type="ECO:0000256" key="1">
    <source>
        <dbReference type="SAM" id="MobiDB-lite"/>
    </source>
</evidence>
<dbReference type="Pfam" id="PF09324">
    <property type="entry name" value="Sec7-like_HDS"/>
    <property type="match status" value="1"/>
</dbReference>
<sequence>MEDLLQTIIKDATGKQLQNLKQAAQIAYDKLFRQHGMHRDPPYELRSVCFIALKMALDSKRSNLITLGLNGMHKLIRDERFFIGLEPEDDSNWLPAQLLRSTNGISCTGNSSEETVVNVLRLFLSMACSQNVTLNGRLLIEVLSRCGEFWEYGTRSVKAASLAAASQSLRTFCNFLKDEAEELKRTAPSGSNLLATTTIYNEVIPVMQWLCNGPEARCVYLTAVQLLRIAGAQGSLRPVLEALFHRMLLLPLPQNRSEPLRCVRDAFKSPQRLIDLSVILHYDKNQNVSDDMELFRLIIDSMEECAISANSAFGSDESLHSSIECLVALLSSLQTLCTGEIENVMSDQVTEALNNRYGSLKEADYFGPLTYQSLIRLPRDYRDAVAELKQNRFDAPSDSDNEEANNQLHPEAEVLSNGSVYSTFLLSLQLMRIGHYDKKDGQITIPLSEQQFVTSVQNAGVLVYLSSAWLRELYQYILASNPLEAINNIEDSTSRCTLIDMICDAGGIGATQMMSEWQRLQSVSKYMNQIEIETEKQKAAKKLARRLLTCCWDSMVIILSAGLGEIEDSRAAKLVKFSKKHLKVGNGNRKRLTGEAALYALSLEGLHAAATLSNSLQLQHLAGKILNMIATNVCQTSGPKLPSSQALSMELVLTGGLELGSCSEDCWLPVFSVCRHVTQLEHDLFSSSSGNMSAGSNMTSGKNDDSPSKDKNNPANYFIDEDETCVDVYSFLQAPMQSPNTNIATILKAYPNTVALSQTDTAKVLCALSHLADNLFCDASERLNLPSLCQFLKSLCRASREQLYRSNNSKKGKKTWWLGRPWKVKNQSLPLSLLLHRVGELTLKVFRSSRPLLHILKVWSISGPHLMDAACHKDRDISKRAIEYIHDIITALLVEQSELPHFHFNEALLKPFENILNMQNCDSDVQDQIITCCMEIVEAHRTEIRSGWRPLFGTLTTRKLNISSVIIDIFRIFLETENTLVFANAGLDCILCLLSYLETSSSVDDETNNNPMQQSESTNATTSRMSSNGVEFLHDVLKFLERCSTILGCLYNMPNTPNLHSTYKIKGISYTHVVDANTQNSMENFQYFGNEHLQNLNDQYMISYRSLHIDKDSITKLEELGKSGCGVLKVWFLLLDGLTNSLILCPNSHQSPIIQTIFKIFRSVFEIPGIDFGFYCVNHLLIPLNQDWLRYINKSQKSWASFEKNFKHCCCMTTDLVVELIEKSQFQPSKLKIDVKNPSDNSNEEEMSKIPIAANLALKQLLLVLIECSVQPQEAVSRIGVSCLKHIIFTIGYLFNEDQWLTICSAIHRAATINLAPLRQLSYAFLLYPNLNADGNFVLRIPYRNLVIGLLVSQMLLQLIANILLGGLKCVAQTELHTVIYEYNTSSSSSTSNEKKPQFNLSYRAKEILYRCLRQYLHCSIEFDYRPGLKFLIQKVSNLDYAANLYKQLTSSFIIIFMSLVDVYLSDIEKLNLTTSDLKYIIESSNGDNLIKKKEFFVRNLYTLREIWDQIADLYVKAVKISPYPKRRESFANEINIVENKMVEIQDQLENGLNSYETDDDDVFLPSPVTTEKNSKLEKAPSEESVKIFLKDQDDSNNSNAAAISSPKQQRENPFNNLPENKQQQVVSPEIEQQRKLSILKDEQCKRKSLTQLIVASMELIKLLSNESAENIRILLTTKINEAFDMIDRLD</sequence>